<keyword evidence="1" id="KW-0175">Coiled coil</keyword>
<gene>
    <name evidence="3" type="ORF">C2845_PM03G21310</name>
</gene>
<evidence type="ECO:0000313" key="3">
    <source>
        <dbReference type="EMBL" id="RLN33411.1"/>
    </source>
</evidence>
<evidence type="ECO:0000313" key="4">
    <source>
        <dbReference type="Proteomes" id="UP000275267"/>
    </source>
</evidence>
<dbReference type="EMBL" id="PQIB02000002">
    <property type="protein sequence ID" value="RLN33411.1"/>
    <property type="molecule type" value="Genomic_DNA"/>
</dbReference>
<reference evidence="4" key="1">
    <citation type="journal article" date="2019" name="Nat. Commun.">
        <title>The genome of broomcorn millet.</title>
        <authorList>
            <person name="Zou C."/>
            <person name="Miki D."/>
            <person name="Li D."/>
            <person name="Tang Q."/>
            <person name="Xiao L."/>
            <person name="Rajput S."/>
            <person name="Deng P."/>
            <person name="Jia W."/>
            <person name="Huang R."/>
            <person name="Zhang M."/>
            <person name="Sun Y."/>
            <person name="Hu J."/>
            <person name="Fu X."/>
            <person name="Schnable P.S."/>
            <person name="Li F."/>
            <person name="Zhang H."/>
            <person name="Feng B."/>
            <person name="Zhu X."/>
            <person name="Liu R."/>
            <person name="Schnable J.C."/>
            <person name="Zhu J.-K."/>
            <person name="Zhang H."/>
        </authorList>
    </citation>
    <scope>NUCLEOTIDE SEQUENCE [LARGE SCALE GENOMIC DNA]</scope>
</reference>
<dbReference type="Proteomes" id="UP000275267">
    <property type="component" value="Unassembled WGS sequence"/>
</dbReference>
<evidence type="ECO:0000256" key="2">
    <source>
        <dbReference type="SAM" id="MobiDB-lite"/>
    </source>
</evidence>
<comment type="caution">
    <text evidence="3">The sequence shown here is derived from an EMBL/GenBank/DDBJ whole genome shotgun (WGS) entry which is preliminary data.</text>
</comment>
<feature type="compositionally biased region" description="Low complexity" evidence="2">
    <location>
        <begin position="166"/>
        <end position="187"/>
    </location>
</feature>
<keyword evidence="4" id="KW-1185">Reference proteome</keyword>
<feature type="compositionally biased region" description="Acidic residues" evidence="2">
    <location>
        <begin position="91"/>
        <end position="101"/>
    </location>
</feature>
<name>A0A3L6T569_PANMI</name>
<feature type="compositionally biased region" description="Low complexity" evidence="2">
    <location>
        <begin position="197"/>
        <end position="216"/>
    </location>
</feature>
<feature type="compositionally biased region" description="Basic and acidic residues" evidence="2">
    <location>
        <begin position="44"/>
        <end position="58"/>
    </location>
</feature>
<dbReference type="OrthoDB" id="720975at2759"/>
<organism evidence="3 4">
    <name type="scientific">Panicum miliaceum</name>
    <name type="common">Proso millet</name>
    <name type="synonym">Broomcorn millet</name>
    <dbReference type="NCBI Taxonomy" id="4540"/>
    <lineage>
        <taxon>Eukaryota</taxon>
        <taxon>Viridiplantae</taxon>
        <taxon>Streptophyta</taxon>
        <taxon>Embryophyta</taxon>
        <taxon>Tracheophyta</taxon>
        <taxon>Spermatophyta</taxon>
        <taxon>Magnoliopsida</taxon>
        <taxon>Liliopsida</taxon>
        <taxon>Poales</taxon>
        <taxon>Poaceae</taxon>
        <taxon>PACMAD clade</taxon>
        <taxon>Panicoideae</taxon>
        <taxon>Panicodae</taxon>
        <taxon>Paniceae</taxon>
        <taxon>Panicinae</taxon>
        <taxon>Panicum</taxon>
        <taxon>Panicum sect. Panicum</taxon>
    </lineage>
</organism>
<proteinExistence type="predicted"/>
<protein>
    <submittedName>
        <fullName evidence="3">Uncharacterized protein</fullName>
    </submittedName>
</protein>
<sequence>MRTNRVFRALGVEALARETSVRCKAAEEKRKAKAVAAADVAVAEERRSAQPTSKLEKCKRSRGQAVGGPPKRSKADALLFGTPQPLNAAGDSDDAGDEEEAGAALAAPPLRSVAPVLAPPKIVAGGVAKCLELEVSEMEAESDEGLAGNIMVDSLAEEGASRPGVASPLNLSPRRSSSGSGESSDASTAPVITKVPSAQRSSGTSARSSSESESCFVSTGDPVAVVAELGASSVKLIGGNVVGALRFESGDRERGFLSEASSSFCFPLMEKRLMATGVPHMLQNAQDLALKSFIAARFAARQLEAEASSGSRIAELEERIAALEKEKLELQDAAAKKDEALAAVQDEASAALTLRDKYSSELAATLVKLEVAEAHAKKMEEKRASIETSSVGTARASPVESTAFGLMFLGCWRSKA</sequence>
<accession>A0A3L6T569</accession>
<feature type="coiled-coil region" evidence="1">
    <location>
        <begin position="306"/>
        <end position="389"/>
    </location>
</feature>
<feature type="region of interest" description="Disordered" evidence="2">
    <location>
        <begin position="44"/>
        <end position="109"/>
    </location>
</feature>
<evidence type="ECO:0000256" key="1">
    <source>
        <dbReference type="SAM" id="Coils"/>
    </source>
</evidence>
<feature type="region of interest" description="Disordered" evidence="2">
    <location>
        <begin position="158"/>
        <end position="216"/>
    </location>
</feature>
<dbReference type="AlphaFoldDB" id="A0A3L6T569"/>